<dbReference type="PANTHER" id="PTHR44757:SF2">
    <property type="entry name" value="BIOFILM ARCHITECTURE MAINTENANCE PROTEIN MBAA"/>
    <property type="match status" value="1"/>
</dbReference>
<evidence type="ECO:0000256" key="1">
    <source>
        <dbReference type="ARBA" id="ARBA00001946"/>
    </source>
</evidence>
<dbReference type="CDD" id="cd00130">
    <property type="entry name" value="PAS"/>
    <property type="match status" value="1"/>
</dbReference>
<dbReference type="InterPro" id="IPR035965">
    <property type="entry name" value="PAS-like_dom_sf"/>
</dbReference>
<dbReference type="Gene3D" id="3.30.450.20">
    <property type="entry name" value="PAS domain"/>
    <property type="match status" value="1"/>
</dbReference>
<protein>
    <submittedName>
        <fullName evidence="5">Diguanylate cyclase with PAS/PAC sensor</fullName>
    </submittedName>
</protein>
<dbReference type="RefSeq" id="WP_013346548.1">
    <property type="nucleotide sequence ID" value="NC_014541.1"/>
</dbReference>
<dbReference type="SUPFAM" id="SSF55073">
    <property type="entry name" value="Nucleotide cyclase"/>
    <property type="match status" value="1"/>
</dbReference>
<feature type="domain" description="GGDEF" evidence="4">
    <location>
        <begin position="230"/>
        <end position="366"/>
    </location>
</feature>
<dbReference type="PANTHER" id="PTHR44757">
    <property type="entry name" value="DIGUANYLATE CYCLASE DGCP"/>
    <property type="match status" value="1"/>
</dbReference>
<reference evidence="5 6" key="1">
    <citation type="journal article" date="2010" name="Stand. Genomic Sci.">
        <title>Complete genome sequence of Ferrimonas balearica type strain (PAT).</title>
        <authorList>
            <person name="Nolan M."/>
            <person name="Sikorski J."/>
            <person name="Davenport K."/>
            <person name="Lucas S."/>
            <person name="Glavina Del Rio T."/>
            <person name="Tice H."/>
            <person name="Cheng J."/>
            <person name="Goodwin L."/>
            <person name="Pitluck S."/>
            <person name="Liolios K."/>
            <person name="Ivanova N."/>
            <person name="Mavromatis K."/>
            <person name="Ovchinnikova G."/>
            <person name="Pati A."/>
            <person name="Chen A."/>
            <person name="Palaniappan K."/>
            <person name="Land M."/>
            <person name="Hauser L."/>
            <person name="Chang Y."/>
            <person name="Jeffries C."/>
            <person name="Tapia R."/>
            <person name="Brettin T."/>
            <person name="Detter J."/>
            <person name="Han C."/>
            <person name="Yasawong M."/>
            <person name="Rohde M."/>
            <person name="Tindall B."/>
            <person name="Goker M."/>
            <person name="Woyke T."/>
            <person name="Bristow J."/>
            <person name="Eisen J."/>
            <person name="Markowitz V."/>
            <person name="Hugenholtz P."/>
            <person name="Kyrpides N."/>
            <person name="Klenk H."/>
            <person name="Lapidus A."/>
        </authorList>
    </citation>
    <scope>NUCLEOTIDE SEQUENCE [LARGE SCALE GENOMIC DNA]</scope>
    <source>
        <strain evidence="6">DSM 9799 / CCM 4581 / KCTC 23876 / PAT</strain>
    </source>
</reference>
<accession>E1STZ8</accession>
<dbReference type="InterPro" id="IPR029787">
    <property type="entry name" value="Nucleotide_cyclase"/>
</dbReference>
<dbReference type="eggNOG" id="COG3706">
    <property type="taxonomic scope" value="Bacteria"/>
</dbReference>
<evidence type="ECO:0000259" key="3">
    <source>
        <dbReference type="PROSITE" id="PS50112"/>
    </source>
</evidence>
<keyword evidence="2" id="KW-1133">Transmembrane helix</keyword>
<dbReference type="Proteomes" id="UP000006683">
    <property type="component" value="Chromosome"/>
</dbReference>
<dbReference type="NCBIfam" id="TIGR00229">
    <property type="entry name" value="sensory_box"/>
    <property type="match status" value="1"/>
</dbReference>
<sequence length="366" mass="40474">MRPMAWGPAIRLTRPATMSRRWIGVVQVVAIPMAYAAVAQPSGSQLSVMVLLAMALLLLFCLWRYNLQLKRQGAMMTQLLDHTPTPLLVLDPKGRIQGWNRAATRLFGWEPDSVMNEPVAKLLCAEPQQRRLTRMLSRLAKEGHSLETEQLNCTRDGQPLHCQWHLQVMAGTVSDEVLILATVNDITEQKAVEQNWVRLASTDPLTGLANRRHFQSHCRDAVLRSQESGAPLTLLYLDLDDFKLVNDRFGHEAGDAVLAEVAKRLQGSLRLHDLLARIGGDEFVIVLEETDFERAEQLAGRIKQAFGRAITLPGGERIHQGISIGLASSPADGSDADALINAADRQMYQAKQGKLLALSQANEVSA</sequence>
<dbReference type="STRING" id="550540.Fbal_3042"/>
<dbReference type="HOGENOM" id="CLU_000445_11_4_6"/>
<organism evidence="5 6">
    <name type="scientific">Ferrimonas balearica (strain DSM 9799 / CCM 4581 / KCTC 23876 / PAT)</name>
    <dbReference type="NCBI Taxonomy" id="550540"/>
    <lineage>
        <taxon>Bacteria</taxon>
        <taxon>Pseudomonadati</taxon>
        <taxon>Pseudomonadota</taxon>
        <taxon>Gammaproteobacteria</taxon>
        <taxon>Alteromonadales</taxon>
        <taxon>Ferrimonadaceae</taxon>
        <taxon>Ferrimonas</taxon>
    </lineage>
</organism>
<keyword evidence="2" id="KW-0472">Membrane</keyword>
<evidence type="ECO:0000256" key="2">
    <source>
        <dbReference type="SAM" id="Phobius"/>
    </source>
</evidence>
<dbReference type="SUPFAM" id="SSF55785">
    <property type="entry name" value="PYP-like sensor domain (PAS domain)"/>
    <property type="match status" value="1"/>
</dbReference>
<comment type="cofactor">
    <cofactor evidence="1">
        <name>Mg(2+)</name>
        <dbReference type="ChEBI" id="CHEBI:18420"/>
    </cofactor>
</comment>
<dbReference type="InterPro" id="IPR013767">
    <property type="entry name" value="PAS_fold"/>
</dbReference>
<dbReference type="FunFam" id="3.30.70.270:FF:000001">
    <property type="entry name" value="Diguanylate cyclase domain protein"/>
    <property type="match status" value="1"/>
</dbReference>
<dbReference type="InterPro" id="IPR000160">
    <property type="entry name" value="GGDEF_dom"/>
</dbReference>
<feature type="domain" description="PAS" evidence="3">
    <location>
        <begin position="72"/>
        <end position="143"/>
    </location>
</feature>
<evidence type="ECO:0000313" key="5">
    <source>
        <dbReference type="EMBL" id="ADN77242.1"/>
    </source>
</evidence>
<dbReference type="SMART" id="SM00267">
    <property type="entry name" value="GGDEF"/>
    <property type="match status" value="1"/>
</dbReference>
<dbReference type="InterPro" id="IPR001610">
    <property type="entry name" value="PAC"/>
</dbReference>
<evidence type="ECO:0000259" key="4">
    <source>
        <dbReference type="PROSITE" id="PS50887"/>
    </source>
</evidence>
<dbReference type="KEGG" id="fbl:Fbal_3042"/>
<dbReference type="PROSITE" id="PS50112">
    <property type="entry name" value="PAS"/>
    <property type="match status" value="1"/>
</dbReference>
<dbReference type="Gene3D" id="3.30.70.270">
    <property type="match status" value="1"/>
</dbReference>
<dbReference type="InterPro" id="IPR043128">
    <property type="entry name" value="Rev_trsase/Diguanyl_cyclase"/>
</dbReference>
<dbReference type="SMART" id="SM00086">
    <property type="entry name" value="PAC"/>
    <property type="match status" value="1"/>
</dbReference>
<dbReference type="GeneID" id="67184053"/>
<dbReference type="InterPro" id="IPR052155">
    <property type="entry name" value="Biofilm_reg_signaling"/>
</dbReference>
<dbReference type="CDD" id="cd01949">
    <property type="entry name" value="GGDEF"/>
    <property type="match status" value="1"/>
</dbReference>
<dbReference type="AlphaFoldDB" id="E1STZ8"/>
<dbReference type="GO" id="GO:0003824">
    <property type="term" value="F:catalytic activity"/>
    <property type="evidence" value="ECO:0007669"/>
    <property type="project" value="UniProtKB-ARBA"/>
</dbReference>
<name>E1STZ8_FERBD</name>
<dbReference type="SMART" id="SM00091">
    <property type="entry name" value="PAS"/>
    <property type="match status" value="1"/>
</dbReference>
<dbReference type="EMBL" id="CP002209">
    <property type="protein sequence ID" value="ADN77242.1"/>
    <property type="molecule type" value="Genomic_DNA"/>
</dbReference>
<dbReference type="GO" id="GO:0006355">
    <property type="term" value="P:regulation of DNA-templated transcription"/>
    <property type="evidence" value="ECO:0007669"/>
    <property type="project" value="InterPro"/>
</dbReference>
<dbReference type="PROSITE" id="PS50887">
    <property type="entry name" value="GGDEF"/>
    <property type="match status" value="1"/>
</dbReference>
<dbReference type="Pfam" id="PF00989">
    <property type="entry name" value="PAS"/>
    <property type="match status" value="1"/>
</dbReference>
<evidence type="ECO:0000313" key="6">
    <source>
        <dbReference type="Proteomes" id="UP000006683"/>
    </source>
</evidence>
<dbReference type="eggNOG" id="COG3852">
    <property type="taxonomic scope" value="Bacteria"/>
</dbReference>
<dbReference type="OrthoDB" id="9799509at2"/>
<dbReference type="Pfam" id="PF00990">
    <property type="entry name" value="GGDEF"/>
    <property type="match status" value="1"/>
</dbReference>
<feature type="transmembrane region" description="Helical" evidence="2">
    <location>
        <begin position="46"/>
        <end position="65"/>
    </location>
</feature>
<gene>
    <name evidence="5" type="ordered locus">Fbal_3042</name>
</gene>
<keyword evidence="6" id="KW-1185">Reference proteome</keyword>
<keyword evidence="2" id="KW-0812">Transmembrane</keyword>
<proteinExistence type="predicted"/>
<dbReference type="NCBIfam" id="TIGR00254">
    <property type="entry name" value="GGDEF"/>
    <property type="match status" value="1"/>
</dbReference>
<dbReference type="InterPro" id="IPR000014">
    <property type="entry name" value="PAS"/>
</dbReference>